<reference evidence="2" key="1">
    <citation type="submission" date="2020-03" db="EMBL/GenBank/DDBJ databases">
        <title>A mixture of massive structural variations and highly conserved coding sequences in Ustilaginoidea virens genome.</title>
        <authorList>
            <person name="Zhang K."/>
            <person name="Zhao Z."/>
            <person name="Zhang Z."/>
            <person name="Li Y."/>
            <person name="Hsiang T."/>
            <person name="Sun W."/>
        </authorList>
    </citation>
    <scope>NUCLEOTIDE SEQUENCE</scope>
    <source>
        <strain evidence="2">UV-8b</strain>
    </source>
</reference>
<keyword evidence="3" id="KW-1185">Reference proteome</keyword>
<dbReference type="EMBL" id="CP072753">
    <property type="protein sequence ID" value="QUC16058.1"/>
    <property type="molecule type" value="Genomic_DNA"/>
</dbReference>
<accession>A0A8E5HIQ6</accession>
<dbReference type="RefSeq" id="XP_042993731.1">
    <property type="nucleotide sequence ID" value="XM_043137797.1"/>
</dbReference>
<feature type="region of interest" description="Disordered" evidence="1">
    <location>
        <begin position="101"/>
        <end position="136"/>
    </location>
</feature>
<dbReference type="KEGG" id="uvi:66061077"/>
<evidence type="ECO:0000313" key="2">
    <source>
        <dbReference type="EMBL" id="QUC16058.1"/>
    </source>
</evidence>
<evidence type="ECO:0000256" key="1">
    <source>
        <dbReference type="SAM" id="MobiDB-lite"/>
    </source>
</evidence>
<gene>
    <name evidence="2" type="ORF">UV8b_00299</name>
</gene>
<dbReference type="Proteomes" id="UP000027002">
    <property type="component" value="Chromosome 1"/>
</dbReference>
<name>A0A8E5HIQ6_USTVR</name>
<organism evidence="2 3">
    <name type="scientific">Ustilaginoidea virens</name>
    <name type="common">Rice false smut fungus</name>
    <name type="synonym">Villosiclava virens</name>
    <dbReference type="NCBI Taxonomy" id="1159556"/>
    <lineage>
        <taxon>Eukaryota</taxon>
        <taxon>Fungi</taxon>
        <taxon>Dikarya</taxon>
        <taxon>Ascomycota</taxon>
        <taxon>Pezizomycotina</taxon>
        <taxon>Sordariomycetes</taxon>
        <taxon>Hypocreomycetidae</taxon>
        <taxon>Hypocreales</taxon>
        <taxon>Clavicipitaceae</taxon>
        <taxon>Ustilaginoidea</taxon>
    </lineage>
</organism>
<proteinExistence type="predicted"/>
<protein>
    <recommendedName>
        <fullName evidence="4">Pal1-like protein</fullName>
    </recommendedName>
</protein>
<dbReference type="GeneID" id="66061077"/>
<evidence type="ECO:0000313" key="3">
    <source>
        <dbReference type="Proteomes" id="UP000027002"/>
    </source>
</evidence>
<dbReference type="AlphaFoldDB" id="A0A8E5HIQ6"/>
<dbReference type="OrthoDB" id="5367448at2759"/>
<sequence length="228" mass="25365">MSSAASLARQSLPQRTIRVLVSPMPLTFAERRSVLQVLEQYGPIETFKMAPDLYANFVSVTQKAATASQLVASSPLVYHIPIPRIDTNVLLADLEDTQGIRRFDRQQPSVTTPPAESAATERAFSSPDESAPPQGQKQFKLHIYPAPDYSHKFAMSNSPLQESWPGAYLKDKSFMAAALKQSLPRNMPSKGLAHWLVNMGNNYSCKSDRLQLKSWLPSKMKESKRTDG</sequence>
<evidence type="ECO:0008006" key="4">
    <source>
        <dbReference type="Google" id="ProtNLM"/>
    </source>
</evidence>